<accession>V4RWL8</accession>
<feature type="compositionally biased region" description="Polar residues" evidence="1">
    <location>
        <begin position="180"/>
        <end position="191"/>
    </location>
</feature>
<feature type="region of interest" description="Disordered" evidence="1">
    <location>
        <begin position="149"/>
        <end position="198"/>
    </location>
</feature>
<reference evidence="3 4" key="1">
    <citation type="submission" date="2013-10" db="EMBL/GenBank/DDBJ databases">
        <authorList>
            <consortium name="International Citrus Genome Consortium"/>
            <person name="Jenkins J."/>
            <person name="Schmutz J."/>
            <person name="Prochnik S."/>
            <person name="Rokhsar D."/>
            <person name="Gmitter F."/>
            <person name="Ollitrault P."/>
            <person name="Machado M."/>
            <person name="Talon M."/>
            <person name="Wincker P."/>
            <person name="Jaillon O."/>
            <person name="Morgante M."/>
        </authorList>
    </citation>
    <scope>NUCLEOTIDE SEQUENCE</scope>
    <source>
        <strain evidence="4">cv. Clemenules</strain>
    </source>
</reference>
<evidence type="ECO:0000256" key="1">
    <source>
        <dbReference type="SAM" id="MobiDB-lite"/>
    </source>
</evidence>
<dbReference type="OrthoDB" id="1936010at2759"/>
<organism evidence="3 4">
    <name type="scientific">Citrus clementina</name>
    <name type="common">Clementine</name>
    <name type="synonym">Citrus deliciosa x Citrus sinensis</name>
    <dbReference type="NCBI Taxonomy" id="85681"/>
    <lineage>
        <taxon>Eukaryota</taxon>
        <taxon>Viridiplantae</taxon>
        <taxon>Streptophyta</taxon>
        <taxon>Embryophyta</taxon>
        <taxon>Tracheophyta</taxon>
        <taxon>Spermatophyta</taxon>
        <taxon>Magnoliopsida</taxon>
        <taxon>eudicotyledons</taxon>
        <taxon>Gunneridae</taxon>
        <taxon>Pentapetalae</taxon>
        <taxon>rosids</taxon>
        <taxon>malvids</taxon>
        <taxon>Sapindales</taxon>
        <taxon>Rutaceae</taxon>
        <taxon>Aurantioideae</taxon>
        <taxon>Citrus</taxon>
    </lineage>
</organism>
<evidence type="ECO:0000256" key="2">
    <source>
        <dbReference type="SAM" id="Phobius"/>
    </source>
</evidence>
<evidence type="ECO:0000313" key="4">
    <source>
        <dbReference type="Proteomes" id="UP000030687"/>
    </source>
</evidence>
<sequence length="198" mass="21471">LRVKKLVGSSLPSQEYILSHVYLNKGDKNYHVCLNGAILKSNVIYSQRKTILVLTVKAKLIAVINSTPGSACCIYHTLSFKLQQMATAIKSLSLFLVLLLLLPMSFSFFGTEAARPINISMSKNYMSDGLEGLFDGLYLEAIKRSGPSPGVGHKYNDRNTYGDMKQSGPSPGEGHKLTDNHTLGSIKQSGPSPGAGHK</sequence>
<protein>
    <submittedName>
        <fullName evidence="3">Uncharacterized protein</fullName>
    </submittedName>
</protein>
<keyword evidence="2" id="KW-0472">Membrane</keyword>
<evidence type="ECO:0000313" key="3">
    <source>
        <dbReference type="EMBL" id="ESR39233.1"/>
    </source>
</evidence>
<dbReference type="PANTHER" id="PTHR34663:SF21">
    <property type="entry name" value="PROTEIN, PUTATIVE-RELATED"/>
    <property type="match status" value="1"/>
</dbReference>
<dbReference type="AlphaFoldDB" id="V4RWL8"/>
<feature type="non-terminal residue" evidence="3">
    <location>
        <position position="1"/>
    </location>
</feature>
<dbReference type="EMBL" id="KI536925">
    <property type="protein sequence ID" value="ESR39233.1"/>
    <property type="molecule type" value="Genomic_DNA"/>
</dbReference>
<name>V4RWL8_CITCL</name>
<proteinExistence type="predicted"/>
<dbReference type="KEGG" id="cic:CICLE_v10027017mg"/>
<dbReference type="GO" id="GO:0050793">
    <property type="term" value="P:regulation of developmental process"/>
    <property type="evidence" value="ECO:0007669"/>
    <property type="project" value="InterPro"/>
</dbReference>
<feature type="transmembrane region" description="Helical" evidence="2">
    <location>
        <begin position="91"/>
        <end position="110"/>
    </location>
</feature>
<gene>
    <name evidence="3" type="ORF">CICLE_v10027017mg</name>
</gene>
<keyword evidence="4" id="KW-1185">Reference proteome</keyword>
<keyword evidence="2" id="KW-0812">Transmembrane</keyword>
<dbReference type="eggNOG" id="ENOG502SARC">
    <property type="taxonomic scope" value="Eukaryota"/>
</dbReference>
<dbReference type="InterPro" id="IPR044700">
    <property type="entry name" value="PIP2/PIPL1"/>
</dbReference>
<dbReference type="Gramene" id="ESR39233">
    <property type="protein sequence ID" value="ESR39233"/>
    <property type="gene ID" value="CICLE_v10027017mg"/>
</dbReference>
<dbReference type="PANTHER" id="PTHR34663">
    <property type="entry name" value="OS06G0637400 PROTEIN"/>
    <property type="match status" value="1"/>
</dbReference>
<dbReference type="InParanoid" id="V4RWL8"/>
<dbReference type="Proteomes" id="UP000030687">
    <property type="component" value="Unassembled WGS sequence"/>
</dbReference>
<keyword evidence="2" id="KW-1133">Transmembrane helix</keyword>
<dbReference type="GO" id="GO:0045087">
    <property type="term" value="P:innate immune response"/>
    <property type="evidence" value="ECO:0007669"/>
    <property type="project" value="InterPro"/>
</dbReference>